<evidence type="ECO:0000313" key="5">
    <source>
        <dbReference type="EMBL" id="KAK7929701.1"/>
    </source>
</evidence>
<keyword evidence="3" id="KW-0812">Transmembrane</keyword>
<dbReference type="InterPro" id="IPR050828">
    <property type="entry name" value="C-type_lectin/matrix_domain"/>
</dbReference>
<sequence>MQCNFETRNQSKTGDSKDRPAEDMSECIYDNDLEEWEPLGFMRPGTLAQRESAEERVVMIYEESKIKDPNTGQNAEEEITRSHGDPEPQQCCYSRRSCIAVSLSLSLLCHVLLAGVMTLGWLSLKLHQENADFVQKHQELYREKLDLGNFCKDGCRYHNQSFYYISTETRTWNESRRDCRNRGADLIIINSQQEQLSAILEKLMVLAVEEIKELVFDLCERLAQRKQLKTRICTRQRQKIKRSCIIRLNPFIRSRKMETLLTNCKFERAATVSIKPSCSREGGRSSDESKQSSFEPPGDSKNHLTDYTSAEESQCSTYEDVSTNQDRSGDAAFHVKQEEETPAFEKGNCTRFQMQSGQMVSGVQPLPQESFLVPQASYNTPYTMAFASLDVSRPMPSNLYLHRNWNKPNNTNTRTLPQTNKVLFKCEYCSKSYPFPSLLKAHYLKHTQEKQLACRYCGKLFKWEYSLRRHERMYCVYRLEQISRQNARETHRSTHVRICLQMYGNGQKQVFMKHFGE</sequence>
<feature type="transmembrane region" description="Helical" evidence="3">
    <location>
        <begin position="98"/>
        <end position="122"/>
    </location>
</feature>
<reference evidence="6" key="1">
    <citation type="submission" date="2024-04" db="EMBL/GenBank/DDBJ databases">
        <title>Salinicola lusitanus LLJ914,a marine bacterium isolated from the Okinawa Trough.</title>
        <authorList>
            <person name="Li J."/>
        </authorList>
    </citation>
    <scope>NUCLEOTIDE SEQUENCE [LARGE SCALE GENOMIC DNA]</scope>
</reference>
<dbReference type="InterPro" id="IPR016186">
    <property type="entry name" value="C-type_lectin-like/link_sf"/>
</dbReference>
<feature type="domain" description="C2H2-type" evidence="4">
    <location>
        <begin position="452"/>
        <end position="482"/>
    </location>
</feature>
<dbReference type="EMBL" id="JBBPFD010000004">
    <property type="protein sequence ID" value="KAK7929701.1"/>
    <property type="molecule type" value="Genomic_DNA"/>
</dbReference>
<dbReference type="InterPro" id="IPR013087">
    <property type="entry name" value="Znf_C2H2_type"/>
</dbReference>
<dbReference type="PROSITE" id="PS50157">
    <property type="entry name" value="ZINC_FINGER_C2H2_2"/>
    <property type="match status" value="2"/>
</dbReference>
<dbReference type="PANTHER" id="PTHR45710">
    <property type="entry name" value="C-TYPE LECTIN DOMAIN-CONTAINING PROTEIN 180"/>
    <property type="match status" value="1"/>
</dbReference>
<name>A0AAW0PMW7_9GOBI</name>
<evidence type="ECO:0000259" key="4">
    <source>
        <dbReference type="PROSITE" id="PS50157"/>
    </source>
</evidence>
<evidence type="ECO:0000313" key="6">
    <source>
        <dbReference type="Proteomes" id="UP001460270"/>
    </source>
</evidence>
<dbReference type="SMART" id="SM00355">
    <property type="entry name" value="ZnF_C2H2"/>
    <property type="match status" value="2"/>
</dbReference>
<organism evidence="5 6">
    <name type="scientific">Mugilogobius chulae</name>
    <name type="common">yellowstripe goby</name>
    <dbReference type="NCBI Taxonomy" id="88201"/>
    <lineage>
        <taxon>Eukaryota</taxon>
        <taxon>Metazoa</taxon>
        <taxon>Chordata</taxon>
        <taxon>Craniata</taxon>
        <taxon>Vertebrata</taxon>
        <taxon>Euteleostomi</taxon>
        <taxon>Actinopterygii</taxon>
        <taxon>Neopterygii</taxon>
        <taxon>Teleostei</taxon>
        <taxon>Neoteleostei</taxon>
        <taxon>Acanthomorphata</taxon>
        <taxon>Gobiaria</taxon>
        <taxon>Gobiiformes</taxon>
        <taxon>Gobioidei</taxon>
        <taxon>Gobiidae</taxon>
        <taxon>Gobionellinae</taxon>
        <taxon>Mugilogobius</taxon>
    </lineage>
</organism>
<dbReference type="Proteomes" id="UP001460270">
    <property type="component" value="Unassembled WGS sequence"/>
</dbReference>
<feature type="compositionally biased region" description="Polar residues" evidence="2">
    <location>
        <begin position="1"/>
        <end position="13"/>
    </location>
</feature>
<dbReference type="SUPFAM" id="SSF56436">
    <property type="entry name" value="C-type lectin-like"/>
    <property type="match status" value="1"/>
</dbReference>
<feature type="region of interest" description="Disordered" evidence="2">
    <location>
        <begin position="67"/>
        <end position="86"/>
    </location>
</feature>
<keyword evidence="1" id="KW-0862">Zinc</keyword>
<keyword evidence="3" id="KW-0472">Membrane</keyword>
<accession>A0AAW0PMW7</accession>
<feature type="region of interest" description="Disordered" evidence="2">
    <location>
        <begin position="1"/>
        <end position="24"/>
    </location>
</feature>
<proteinExistence type="predicted"/>
<dbReference type="PROSITE" id="PS00028">
    <property type="entry name" value="ZINC_FINGER_C2H2_1"/>
    <property type="match status" value="1"/>
</dbReference>
<keyword evidence="1" id="KW-0479">Metal-binding</keyword>
<feature type="region of interest" description="Disordered" evidence="2">
    <location>
        <begin position="277"/>
        <end position="329"/>
    </location>
</feature>
<dbReference type="GO" id="GO:0008270">
    <property type="term" value="F:zinc ion binding"/>
    <property type="evidence" value="ECO:0007669"/>
    <property type="project" value="UniProtKB-KW"/>
</dbReference>
<keyword evidence="6" id="KW-1185">Reference proteome</keyword>
<dbReference type="InterPro" id="IPR036236">
    <property type="entry name" value="Znf_C2H2_sf"/>
</dbReference>
<evidence type="ECO:0000256" key="3">
    <source>
        <dbReference type="SAM" id="Phobius"/>
    </source>
</evidence>
<feature type="compositionally biased region" description="Polar residues" evidence="2">
    <location>
        <begin position="305"/>
        <end position="326"/>
    </location>
</feature>
<protein>
    <recommendedName>
        <fullName evidence="4">C2H2-type domain-containing protein</fullName>
    </recommendedName>
</protein>
<gene>
    <name evidence="5" type="ORF">WMY93_006096</name>
</gene>
<evidence type="ECO:0000256" key="1">
    <source>
        <dbReference type="PROSITE-ProRule" id="PRU00042"/>
    </source>
</evidence>
<dbReference type="SUPFAM" id="SSF57667">
    <property type="entry name" value="beta-beta-alpha zinc fingers"/>
    <property type="match status" value="1"/>
</dbReference>
<dbReference type="AlphaFoldDB" id="A0AAW0PMW7"/>
<keyword evidence="3" id="KW-1133">Transmembrane helix</keyword>
<evidence type="ECO:0000256" key="2">
    <source>
        <dbReference type="SAM" id="MobiDB-lite"/>
    </source>
</evidence>
<dbReference type="Gene3D" id="3.10.100.10">
    <property type="entry name" value="Mannose-Binding Protein A, subunit A"/>
    <property type="match status" value="1"/>
</dbReference>
<dbReference type="Gene3D" id="3.30.160.60">
    <property type="entry name" value="Classic Zinc Finger"/>
    <property type="match status" value="1"/>
</dbReference>
<feature type="compositionally biased region" description="Basic and acidic residues" evidence="2">
    <location>
        <begin position="281"/>
        <end position="290"/>
    </location>
</feature>
<comment type="caution">
    <text evidence="5">The sequence shown here is derived from an EMBL/GenBank/DDBJ whole genome shotgun (WGS) entry which is preliminary data.</text>
</comment>
<dbReference type="PANTHER" id="PTHR45710:SF8">
    <property type="entry name" value="RERATING FAMILY MEMBER 4"/>
    <property type="match status" value="1"/>
</dbReference>
<dbReference type="InterPro" id="IPR016187">
    <property type="entry name" value="CTDL_fold"/>
</dbReference>
<feature type="domain" description="C2H2-type" evidence="4">
    <location>
        <begin position="424"/>
        <end position="451"/>
    </location>
</feature>
<keyword evidence="1" id="KW-0863">Zinc-finger</keyword>